<protein>
    <recommendedName>
        <fullName evidence="4">Integral membrane protein</fullName>
    </recommendedName>
</protein>
<keyword evidence="1" id="KW-0472">Membrane</keyword>
<evidence type="ECO:0008006" key="4">
    <source>
        <dbReference type="Google" id="ProtNLM"/>
    </source>
</evidence>
<organism evidence="2 3">
    <name type="scientific">Streptacidiphilus monticola</name>
    <dbReference type="NCBI Taxonomy" id="2161674"/>
    <lineage>
        <taxon>Bacteria</taxon>
        <taxon>Bacillati</taxon>
        <taxon>Actinomycetota</taxon>
        <taxon>Actinomycetes</taxon>
        <taxon>Kitasatosporales</taxon>
        <taxon>Streptomycetaceae</taxon>
        <taxon>Streptacidiphilus</taxon>
    </lineage>
</organism>
<evidence type="ECO:0000313" key="2">
    <source>
        <dbReference type="EMBL" id="MFC5908476.1"/>
    </source>
</evidence>
<feature type="transmembrane region" description="Helical" evidence="1">
    <location>
        <begin position="31"/>
        <end position="51"/>
    </location>
</feature>
<keyword evidence="1" id="KW-0812">Transmembrane</keyword>
<name>A0ABW1G1B4_9ACTN</name>
<dbReference type="RefSeq" id="WP_380583472.1">
    <property type="nucleotide sequence ID" value="NZ_JBHSQJ010000059.1"/>
</dbReference>
<feature type="transmembrane region" description="Helical" evidence="1">
    <location>
        <begin position="58"/>
        <end position="76"/>
    </location>
</feature>
<keyword evidence="1" id="KW-1133">Transmembrane helix</keyword>
<dbReference type="EMBL" id="JBHSQJ010000059">
    <property type="protein sequence ID" value="MFC5908476.1"/>
    <property type="molecule type" value="Genomic_DNA"/>
</dbReference>
<proteinExistence type="predicted"/>
<dbReference type="Proteomes" id="UP001596174">
    <property type="component" value="Unassembled WGS sequence"/>
</dbReference>
<accession>A0ABW1G1B4</accession>
<sequence length="87" mass="8892">MTLELVAFALVGLLVGSAAAALPRRFASSRALTVATATVSGFVVGVLAHTAIGYPRPLLTVPTALIGSALLTSLLARKHTRSVALPR</sequence>
<evidence type="ECO:0000256" key="1">
    <source>
        <dbReference type="SAM" id="Phobius"/>
    </source>
</evidence>
<reference evidence="3" key="1">
    <citation type="journal article" date="2019" name="Int. J. Syst. Evol. Microbiol.">
        <title>The Global Catalogue of Microorganisms (GCM) 10K type strain sequencing project: providing services to taxonomists for standard genome sequencing and annotation.</title>
        <authorList>
            <consortium name="The Broad Institute Genomics Platform"/>
            <consortium name="The Broad Institute Genome Sequencing Center for Infectious Disease"/>
            <person name="Wu L."/>
            <person name="Ma J."/>
        </authorList>
    </citation>
    <scope>NUCLEOTIDE SEQUENCE [LARGE SCALE GENOMIC DNA]</scope>
    <source>
        <strain evidence="3">JCM 4816</strain>
    </source>
</reference>
<comment type="caution">
    <text evidence="2">The sequence shown here is derived from an EMBL/GenBank/DDBJ whole genome shotgun (WGS) entry which is preliminary data.</text>
</comment>
<evidence type="ECO:0000313" key="3">
    <source>
        <dbReference type="Proteomes" id="UP001596174"/>
    </source>
</evidence>
<gene>
    <name evidence="2" type="ORF">ACFP3V_14795</name>
</gene>
<keyword evidence="3" id="KW-1185">Reference proteome</keyword>